<dbReference type="GO" id="GO:0005524">
    <property type="term" value="F:ATP binding"/>
    <property type="evidence" value="ECO:0007669"/>
    <property type="project" value="UniProtKB-KW"/>
</dbReference>
<evidence type="ECO:0000256" key="7">
    <source>
        <dbReference type="ARBA" id="ARBA00023012"/>
    </source>
</evidence>
<dbReference type="InterPro" id="IPR036890">
    <property type="entry name" value="HATPase_C_sf"/>
</dbReference>
<keyword evidence="3" id="KW-0808">Transferase</keyword>
<dbReference type="InterPro" id="IPR003594">
    <property type="entry name" value="HATPase_dom"/>
</dbReference>
<dbReference type="KEGG" id="gfl:GRFL_0346"/>
<dbReference type="GO" id="GO:0000160">
    <property type="term" value="P:phosphorelay signal transduction system"/>
    <property type="evidence" value="ECO:0007669"/>
    <property type="project" value="UniProtKB-KW"/>
</dbReference>
<dbReference type="Pfam" id="PF13188">
    <property type="entry name" value="PAS_8"/>
    <property type="match status" value="1"/>
</dbReference>
<reference evidence="8 9" key="1">
    <citation type="submission" date="2016-07" db="EMBL/GenBank/DDBJ databases">
        <title>Multi-omics approach to identify versatile polysaccharide utilization systems of a marine flavobacterium Gramella flava.</title>
        <authorList>
            <person name="Tang K."/>
        </authorList>
    </citation>
    <scope>NUCLEOTIDE SEQUENCE [LARGE SCALE GENOMIC DNA]</scope>
    <source>
        <strain evidence="8 9">JLT2011</strain>
    </source>
</reference>
<evidence type="ECO:0000313" key="8">
    <source>
        <dbReference type="EMBL" id="APU67070.1"/>
    </source>
</evidence>
<dbReference type="PANTHER" id="PTHR43065:SF46">
    <property type="entry name" value="C4-DICARBOXYLATE TRANSPORT SENSOR PROTEIN DCTB"/>
    <property type="match status" value="1"/>
</dbReference>
<dbReference type="CDD" id="cd00075">
    <property type="entry name" value="HATPase"/>
    <property type="match status" value="1"/>
</dbReference>
<dbReference type="AlphaFoldDB" id="A0A1L7I0F7"/>
<dbReference type="SUPFAM" id="SSF55874">
    <property type="entry name" value="ATPase domain of HSP90 chaperone/DNA topoisomerase II/histidine kinase"/>
    <property type="match status" value="1"/>
</dbReference>
<dbReference type="EC" id="2.7.13.3" evidence="2"/>
<dbReference type="Gene3D" id="3.30.565.10">
    <property type="entry name" value="Histidine kinase-like ATPase, C-terminal domain"/>
    <property type="match status" value="1"/>
</dbReference>
<evidence type="ECO:0000313" key="9">
    <source>
        <dbReference type="Proteomes" id="UP000186230"/>
    </source>
</evidence>
<keyword evidence="7" id="KW-0902">Two-component regulatory system</keyword>
<keyword evidence="4" id="KW-0547">Nucleotide-binding</keyword>
<name>A0A1L7I0F7_9FLAO</name>
<comment type="catalytic activity">
    <reaction evidence="1">
        <text>ATP + protein L-histidine = ADP + protein N-phospho-L-histidine.</text>
        <dbReference type="EC" id="2.7.13.3"/>
    </reaction>
</comment>
<evidence type="ECO:0000256" key="4">
    <source>
        <dbReference type="ARBA" id="ARBA00022741"/>
    </source>
</evidence>
<dbReference type="InterPro" id="IPR000014">
    <property type="entry name" value="PAS"/>
</dbReference>
<evidence type="ECO:0000256" key="1">
    <source>
        <dbReference type="ARBA" id="ARBA00000085"/>
    </source>
</evidence>
<organism evidence="8 9">
    <name type="scientific">Christiangramia flava JLT2011</name>
    <dbReference type="NCBI Taxonomy" id="1229726"/>
    <lineage>
        <taxon>Bacteria</taxon>
        <taxon>Pseudomonadati</taxon>
        <taxon>Bacteroidota</taxon>
        <taxon>Flavobacteriia</taxon>
        <taxon>Flavobacteriales</taxon>
        <taxon>Flavobacteriaceae</taxon>
        <taxon>Christiangramia</taxon>
    </lineage>
</organism>
<proteinExistence type="predicted"/>
<gene>
    <name evidence="8" type="ORF">GRFL_0346</name>
</gene>
<evidence type="ECO:0000256" key="5">
    <source>
        <dbReference type="ARBA" id="ARBA00022777"/>
    </source>
</evidence>
<keyword evidence="6" id="KW-0067">ATP-binding</keyword>
<dbReference type="STRING" id="1229726.GRFL_0346"/>
<sequence length="446" mass="51030">MTFKSYHISIFLRVVVLALFSLGISWLVLQQNWVAAGTCLLFMIFLVYNFSRFFSKRFSVIDDFFEAVKFRDFSRNYLAENKPDDIRRLYEGFNTVNQTVREMNSEKEVQYLYLQKILEMIDVGILAYDLETGGILWMNEAFEKLLDVPHFKNIKFVRSRTPEIYQVLFETYHRQPATIDLKIRNENLKVIASHSIFKVDSSSCKLIVIHNIDDTVNKTESEAWKKLLSVMTHEIMNSIAPISSLANTLKSSVRRHIEDSQAALDLEDLDAGLGSIEKRSDGLMKFAKTYRSLNKVTSLSKETVLLKTLFQDLEQLMRSSENIGSNTLQFEVLDEKMEIEADTYLLEQVLINLILNAIEACQNEAEPQVLVKALQKPNGKKMILVIDNGPGIPPEIKDRIFVPFFTTKKQGSGIGLSLSRQIMTLHGGKIQIDSLQEKGTQVSLIF</sequence>
<keyword evidence="9" id="KW-1185">Reference proteome</keyword>
<dbReference type="InterPro" id="IPR004358">
    <property type="entry name" value="Sig_transdc_His_kin-like_C"/>
</dbReference>
<dbReference type="SMART" id="SM00387">
    <property type="entry name" value="HATPase_c"/>
    <property type="match status" value="1"/>
</dbReference>
<dbReference type="OrthoDB" id="1931120at2"/>
<keyword evidence="5 8" id="KW-0418">Kinase</keyword>
<evidence type="ECO:0000256" key="3">
    <source>
        <dbReference type="ARBA" id="ARBA00022679"/>
    </source>
</evidence>
<protein>
    <recommendedName>
        <fullName evidence="2">histidine kinase</fullName>
        <ecNumber evidence="2">2.7.13.3</ecNumber>
    </recommendedName>
</protein>
<accession>A0A1L7I0F7</accession>
<dbReference type="PRINTS" id="PR00344">
    <property type="entry name" value="BCTRLSENSOR"/>
</dbReference>
<dbReference type="RefSeq" id="WP_083642893.1">
    <property type="nucleotide sequence ID" value="NZ_AMRU01000008.1"/>
</dbReference>
<dbReference type="InterPro" id="IPR005467">
    <property type="entry name" value="His_kinase_dom"/>
</dbReference>
<dbReference type="Proteomes" id="UP000186230">
    <property type="component" value="Chromosome"/>
</dbReference>
<dbReference type="GO" id="GO:0004673">
    <property type="term" value="F:protein histidine kinase activity"/>
    <property type="evidence" value="ECO:0007669"/>
    <property type="project" value="UniProtKB-EC"/>
</dbReference>
<dbReference type="PANTHER" id="PTHR43065">
    <property type="entry name" value="SENSOR HISTIDINE KINASE"/>
    <property type="match status" value="1"/>
</dbReference>
<dbReference type="EMBL" id="CP016359">
    <property type="protein sequence ID" value="APU67070.1"/>
    <property type="molecule type" value="Genomic_DNA"/>
</dbReference>
<evidence type="ECO:0000256" key="6">
    <source>
        <dbReference type="ARBA" id="ARBA00022840"/>
    </source>
</evidence>
<dbReference type="Pfam" id="PF02518">
    <property type="entry name" value="HATPase_c"/>
    <property type="match status" value="1"/>
</dbReference>
<dbReference type="PROSITE" id="PS50109">
    <property type="entry name" value="HIS_KIN"/>
    <property type="match status" value="1"/>
</dbReference>
<evidence type="ECO:0000256" key="2">
    <source>
        <dbReference type="ARBA" id="ARBA00012438"/>
    </source>
</evidence>